<evidence type="ECO:0000313" key="10">
    <source>
        <dbReference type="EMBL" id="AQV98218.1"/>
    </source>
</evidence>
<protein>
    <submittedName>
        <fullName evidence="10">Metapyrocatechase</fullName>
    </submittedName>
</protein>
<keyword evidence="7 8" id="KW-0408">Iron</keyword>
<keyword evidence="4 8" id="KW-0058">Aromatic hydrocarbons catabolism</keyword>
<evidence type="ECO:0000259" key="9">
    <source>
        <dbReference type="PROSITE" id="PS51819"/>
    </source>
</evidence>
<comment type="similarity">
    <text evidence="2 8">Belongs to the extradiol ring-cleavage dioxygenase family.</text>
</comment>
<gene>
    <name evidence="10" type="ORF">BJN34_30575</name>
</gene>
<keyword evidence="6 8" id="KW-0560">Oxidoreductase</keyword>
<dbReference type="RefSeq" id="WP_078200502.1">
    <property type="nucleotide sequence ID" value="NZ_CP017758.1"/>
</dbReference>
<dbReference type="InterPro" id="IPR029068">
    <property type="entry name" value="Glyas_Bleomycin-R_OHBP_Dase"/>
</dbReference>
<feature type="domain" description="VOC" evidence="9">
    <location>
        <begin position="22"/>
        <end position="128"/>
    </location>
</feature>
<comment type="cofactor">
    <cofactor evidence="1 8">
        <name>Fe(2+)</name>
        <dbReference type="ChEBI" id="CHEBI:29033"/>
    </cofactor>
</comment>
<evidence type="ECO:0000313" key="11">
    <source>
        <dbReference type="Proteomes" id="UP000189627"/>
    </source>
</evidence>
<evidence type="ECO:0000256" key="8">
    <source>
        <dbReference type="RuleBase" id="RU000683"/>
    </source>
</evidence>
<evidence type="ECO:0000256" key="4">
    <source>
        <dbReference type="ARBA" id="ARBA00022797"/>
    </source>
</evidence>
<dbReference type="Proteomes" id="UP000189627">
    <property type="component" value="Chromosome 2"/>
</dbReference>
<dbReference type="GO" id="GO:0051213">
    <property type="term" value="F:dioxygenase activity"/>
    <property type="evidence" value="ECO:0007669"/>
    <property type="project" value="UniProtKB-KW"/>
</dbReference>
<name>A0A1U9UZR5_CUPNE</name>
<evidence type="ECO:0000256" key="3">
    <source>
        <dbReference type="ARBA" id="ARBA00022723"/>
    </source>
</evidence>
<dbReference type="Pfam" id="PF00903">
    <property type="entry name" value="Glyoxalase"/>
    <property type="match status" value="1"/>
</dbReference>
<dbReference type="GO" id="GO:0008198">
    <property type="term" value="F:ferrous iron binding"/>
    <property type="evidence" value="ECO:0007669"/>
    <property type="project" value="InterPro"/>
</dbReference>
<evidence type="ECO:0000256" key="5">
    <source>
        <dbReference type="ARBA" id="ARBA00022964"/>
    </source>
</evidence>
<dbReference type="InterPro" id="IPR004360">
    <property type="entry name" value="Glyas_Fos-R_dOase_dom"/>
</dbReference>
<evidence type="ECO:0000256" key="7">
    <source>
        <dbReference type="ARBA" id="ARBA00023004"/>
    </source>
</evidence>
<organism evidence="10 11">
    <name type="scientific">Cupriavidus necator</name>
    <name type="common">Alcaligenes eutrophus</name>
    <name type="synonym">Ralstonia eutropha</name>
    <dbReference type="NCBI Taxonomy" id="106590"/>
    <lineage>
        <taxon>Bacteria</taxon>
        <taxon>Pseudomonadati</taxon>
        <taxon>Pseudomonadota</taxon>
        <taxon>Betaproteobacteria</taxon>
        <taxon>Burkholderiales</taxon>
        <taxon>Burkholderiaceae</taxon>
        <taxon>Cupriavidus</taxon>
    </lineage>
</organism>
<dbReference type="PROSITE" id="PS00082">
    <property type="entry name" value="EXTRADIOL_DIOXYGENAS"/>
    <property type="match status" value="1"/>
</dbReference>
<feature type="domain" description="VOC" evidence="9">
    <location>
        <begin position="164"/>
        <end position="279"/>
    </location>
</feature>
<sequence>MNLDADTPAATVAARGTRAVHSIDHYALLVPDLDIAADFLDAFGLRVVRGENCLEVYAQGDHCWARIFAGERKCLAYLSFNCFAEDLEGIRQQLLASGARPADESPFADGVGAWFLDPDDNLLQVRVGPKTTPDSKQDATLESTPAGVRGASVRSKVAKVRPRRLSHVLLFTPDVQRALTFYEGALGLRLSDRSADIIAFTHAPHGSDHHLIAFVKSSAKGWHHASWDVRDVNEVGQGASQMAKAGYPHGWGTGRHVLGSNYFFYVLDPWGSFCEYSADIDFIAAGSNWPAGDFDPEDSLYQWGPDLPDYFIRNSEA</sequence>
<dbReference type="SUPFAM" id="SSF54593">
    <property type="entry name" value="Glyoxalase/Bleomycin resistance protein/Dihydroxybiphenyl dioxygenase"/>
    <property type="match status" value="1"/>
</dbReference>
<dbReference type="Gene3D" id="3.10.180.10">
    <property type="entry name" value="2,3-Dihydroxybiphenyl 1,2-Dioxygenase, domain 1"/>
    <property type="match status" value="2"/>
</dbReference>
<keyword evidence="5 8" id="KW-0223">Dioxygenase</keyword>
<dbReference type="AlphaFoldDB" id="A0A1U9UZR5"/>
<dbReference type="OrthoDB" id="8676366at2"/>
<accession>A0A1U9UZR5</accession>
<dbReference type="PROSITE" id="PS51819">
    <property type="entry name" value="VOC"/>
    <property type="match status" value="2"/>
</dbReference>
<proteinExistence type="inferred from homology"/>
<dbReference type="InterPro" id="IPR000486">
    <property type="entry name" value="Xdiol_ring_cleave_dOase_1/2"/>
</dbReference>
<evidence type="ECO:0000256" key="6">
    <source>
        <dbReference type="ARBA" id="ARBA00023002"/>
    </source>
</evidence>
<dbReference type="KEGG" id="cuh:BJN34_30575"/>
<evidence type="ECO:0000256" key="2">
    <source>
        <dbReference type="ARBA" id="ARBA00008784"/>
    </source>
</evidence>
<dbReference type="InterPro" id="IPR037523">
    <property type="entry name" value="VOC_core"/>
</dbReference>
<keyword evidence="3" id="KW-0479">Metal-binding</keyword>
<evidence type="ECO:0000256" key="1">
    <source>
        <dbReference type="ARBA" id="ARBA00001954"/>
    </source>
</evidence>
<dbReference type="EMBL" id="CP017758">
    <property type="protein sequence ID" value="AQV98218.1"/>
    <property type="molecule type" value="Genomic_DNA"/>
</dbReference>
<dbReference type="CDD" id="cd08360">
    <property type="entry name" value="MhqB_like_C"/>
    <property type="match status" value="1"/>
</dbReference>
<reference evidence="11" key="1">
    <citation type="submission" date="2017-02" db="EMBL/GenBank/DDBJ databases">
        <title>Complete genome sequence of Cupriavidus necator strain NH9, a 3-chlorobenzoate degrader.</title>
        <authorList>
            <person name="Moriuchi R."/>
            <person name="Dohra H."/>
            <person name="Ogawa N."/>
        </authorList>
    </citation>
    <scope>NUCLEOTIDE SEQUENCE [LARGE SCALE GENOMIC DNA]</scope>
    <source>
        <strain evidence="11">NH9</strain>
    </source>
</reference>